<keyword evidence="12" id="KW-0966">Cell projection</keyword>
<gene>
    <name evidence="25" type="ORF">NBH00_21700</name>
</gene>
<evidence type="ECO:0000256" key="5">
    <source>
        <dbReference type="ARBA" id="ARBA00022490"/>
    </source>
</evidence>
<evidence type="ECO:0000256" key="21">
    <source>
        <dbReference type="ARBA" id="ARBA00047969"/>
    </source>
</evidence>
<evidence type="ECO:0000256" key="1">
    <source>
        <dbReference type="ARBA" id="ARBA00004170"/>
    </source>
</evidence>
<evidence type="ECO:0000256" key="7">
    <source>
        <dbReference type="ARBA" id="ARBA00022801"/>
    </source>
</evidence>
<proteinExistence type="inferred from homology"/>
<evidence type="ECO:0000256" key="6">
    <source>
        <dbReference type="ARBA" id="ARBA00022703"/>
    </source>
</evidence>
<comment type="catalytic activity">
    <reaction evidence="19">
        <text>octanoyl-CoA + H2O = octanoate + CoA + H(+)</text>
        <dbReference type="Rhea" id="RHEA:30143"/>
        <dbReference type="ChEBI" id="CHEBI:15377"/>
        <dbReference type="ChEBI" id="CHEBI:15378"/>
        <dbReference type="ChEBI" id="CHEBI:25646"/>
        <dbReference type="ChEBI" id="CHEBI:57287"/>
        <dbReference type="ChEBI" id="CHEBI:57386"/>
    </reaction>
    <physiologicalReaction direction="left-to-right" evidence="19">
        <dbReference type="Rhea" id="RHEA:30144"/>
    </physiologicalReaction>
</comment>
<evidence type="ECO:0000256" key="15">
    <source>
        <dbReference type="ARBA" id="ARBA00038456"/>
    </source>
</evidence>
<reference evidence="25 26" key="1">
    <citation type="submission" date="2022-06" db="EMBL/GenBank/DDBJ databases">
        <title>Paraconexibacter antarcticus.</title>
        <authorList>
            <person name="Kim C.S."/>
        </authorList>
    </citation>
    <scope>NUCLEOTIDE SEQUENCE [LARGE SCALE GENOMIC DNA]</scope>
    <source>
        <strain evidence="25 26">02-257</strain>
    </source>
</reference>
<evidence type="ECO:0000256" key="13">
    <source>
        <dbReference type="ARBA" id="ARBA00035852"/>
    </source>
</evidence>
<comment type="similarity">
    <text evidence="15">Belongs to the THEM4/THEM5 thioesterase family.</text>
</comment>
<keyword evidence="6" id="KW-0053">Apoptosis</keyword>
<evidence type="ECO:0000256" key="2">
    <source>
        <dbReference type="ARBA" id="ARBA00004496"/>
    </source>
</evidence>
<evidence type="ECO:0000256" key="8">
    <source>
        <dbReference type="ARBA" id="ARBA00022832"/>
    </source>
</evidence>
<dbReference type="Proteomes" id="UP001056035">
    <property type="component" value="Chromosome"/>
</dbReference>
<evidence type="ECO:0000313" key="26">
    <source>
        <dbReference type="Proteomes" id="UP001056035"/>
    </source>
</evidence>
<comment type="catalytic activity">
    <reaction evidence="20">
        <text>hexadecanoyl-CoA + H2O = hexadecanoate + CoA + H(+)</text>
        <dbReference type="Rhea" id="RHEA:16645"/>
        <dbReference type="ChEBI" id="CHEBI:7896"/>
        <dbReference type="ChEBI" id="CHEBI:15377"/>
        <dbReference type="ChEBI" id="CHEBI:15378"/>
        <dbReference type="ChEBI" id="CHEBI:57287"/>
        <dbReference type="ChEBI" id="CHEBI:57379"/>
        <dbReference type="EC" id="3.1.2.2"/>
    </reaction>
    <physiologicalReaction direction="left-to-right" evidence="20">
        <dbReference type="Rhea" id="RHEA:16646"/>
    </physiologicalReaction>
</comment>
<protein>
    <recommendedName>
        <fullName evidence="17">Acyl-coenzyme A thioesterase THEM4</fullName>
        <ecNumber evidence="16">3.1.2.2</ecNumber>
    </recommendedName>
    <alternativeName>
        <fullName evidence="18">Thioesterase superfamily member 4</fullName>
    </alternativeName>
</protein>
<comment type="catalytic activity">
    <reaction evidence="21">
        <text>decanoyl-CoA + H2O = decanoate + CoA + H(+)</text>
        <dbReference type="Rhea" id="RHEA:40059"/>
        <dbReference type="ChEBI" id="CHEBI:15377"/>
        <dbReference type="ChEBI" id="CHEBI:15378"/>
        <dbReference type="ChEBI" id="CHEBI:27689"/>
        <dbReference type="ChEBI" id="CHEBI:57287"/>
        <dbReference type="ChEBI" id="CHEBI:61430"/>
    </reaction>
    <physiologicalReaction direction="left-to-right" evidence="21">
        <dbReference type="Rhea" id="RHEA:40060"/>
    </physiologicalReaction>
</comment>
<evidence type="ECO:0000256" key="9">
    <source>
        <dbReference type="ARBA" id="ARBA00022946"/>
    </source>
</evidence>
<keyword evidence="4" id="KW-1003">Cell membrane</keyword>
<dbReference type="InterPro" id="IPR006683">
    <property type="entry name" value="Thioestr_dom"/>
</dbReference>
<evidence type="ECO:0000256" key="16">
    <source>
        <dbReference type="ARBA" id="ARBA00038848"/>
    </source>
</evidence>
<name>A0ABY5DTD5_9ACTN</name>
<keyword evidence="7" id="KW-0378">Hydrolase</keyword>
<evidence type="ECO:0000256" key="10">
    <source>
        <dbReference type="ARBA" id="ARBA00023098"/>
    </source>
</evidence>
<dbReference type="EMBL" id="CP098502">
    <property type="protein sequence ID" value="UTI63945.1"/>
    <property type="molecule type" value="Genomic_DNA"/>
</dbReference>
<evidence type="ECO:0000313" key="25">
    <source>
        <dbReference type="EMBL" id="UTI63945.1"/>
    </source>
</evidence>
<dbReference type="RefSeq" id="WP_254570661.1">
    <property type="nucleotide sequence ID" value="NZ_CP098502.1"/>
</dbReference>
<dbReference type="InterPro" id="IPR052365">
    <property type="entry name" value="THEM4/THEM5_acyl-CoA_thioest"/>
</dbReference>
<comment type="catalytic activity">
    <reaction evidence="23">
        <text>tetradecanoyl-CoA + H2O = tetradecanoate + CoA + H(+)</text>
        <dbReference type="Rhea" id="RHEA:40119"/>
        <dbReference type="ChEBI" id="CHEBI:15377"/>
        <dbReference type="ChEBI" id="CHEBI:15378"/>
        <dbReference type="ChEBI" id="CHEBI:30807"/>
        <dbReference type="ChEBI" id="CHEBI:57287"/>
        <dbReference type="ChEBI" id="CHEBI:57385"/>
    </reaction>
    <physiologicalReaction direction="left-to-right" evidence="23">
        <dbReference type="Rhea" id="RHEA:40120"/>
    </physiologicalReaction>
</comment>
<keyword evidence="10" id="KW-0443">Lipid metabolism</keyword>
<keyword evidence="26" id="KW-1185">Reference proteome</keyword>
<evidence type="ECO:0000256" key="4">
    <source>
        <dbReference type="ARBA" id="ARBA00022475"/>
    </source>
</evidence>
<dbReference type="Gene3D" id="3.10.129.10">
    <property type="entry name" value="Hotdog Thioesterase"/>
    <property type="match status" value="1"/>
</dbReference>
<evidence type="ECO:0000256" key="18">
    <source>
        <dbReference type="ARBA" id="ARBA00043210"/>
    </source>
</evidence>
<keyword evidence="8" id="KW-0276">Fatty acid metabolism</keyword>
<accession>A0ABY5DTD5</accession>
<dbReference type="InterPro" id="IPR029069">
    <property type="entry name" value="HotDog_dom_sf"/>
</dbReference>
<evidence type="ECO:0000256" key="20">
    <source>
        <dbReference type="ARBA" id="ARBA00047734"/>
    </source>
</evidence>
<comment type="subcellular location">
    <subcellularLocation>
        <location evidence="3">Cell projection</location>
        <location evidence="3">Ruffle membrane</location>
    </subcellularLocation>
    <subcellularLocation>
        <location evidence="2">Cytoplasm</location>
    </subcellularLocation>
    <subcellularLocation>
        <location evidence="1">Membrane</location>
        <topology evidence="1">Peripheral membrane protein</topology>
    </subcellularLocation>
</comment>
<sequence>MVCGTANSANLGVTVHVEDDRVLGTVLLDTRHAGAPGFAHGGALAAIMDDLLGQVLIPLDRPGVTATMTVDFHAPALLGRTMDLEAWCERVDGRKLHMRGEIRDGETVVASGSALFIHVDVSHWETSGHALPPHWAGWGATADSKP</sequence>
<evidence type="ECO:0000256" key="11">
    <source>
        <dbReference type="ARBA" id="ARBA00023136"/>
    </source>
</evidence>
<dbReference type="Pfam" id="PF03061">
    <property type="entry name" value="4HBT"/>
    <property type="match status" value="1"/>
</dbReference>
<keyword evidence="9" id="KW-0809">Transit peptide</keyword>
<dbReference type="SUPFAM" id="SSF54637">
    <property type="entry name" value="Thioesterase/thiol ester dehydrase-isomerase"/>
    <property type="match status" value="1"/>
</dbReference>
<dbReference type="CDD" id="cd03443">
    <property type="entry name" value="PaaI_thioesterase"/>
    <property type="match status" value="1"/>
</dbReference>
<evidence type="ECO:0000256" key="12">
    <source>
        <dbReference type="ARBA" id="ARBA00023273"/>
    </source>
</evidence>
<keyword evidence="5" id="KW-0963">Cytoplasm</keyword>
<evidence type="ECO:0000256" key="3">
    <source>
        <dbReference type="ARBA" id="ARBA00004632"/>
    </source>
</evidence>
<dbReference type="EC" id="3.1.2.2" evidence="16"/>
<comment type="catalytic activity">
    <reaction evidence="13">
        <text>(5Z,8Z,11Z,14Z)-eicosatetraenoyl-CoA + H2O = (5Z,8Z,11Z,14Z)-eicosatetraenoate + CoA + H(+)</text>
        <dbReference type="Rhea" id="RHEA:40151"/>
        <dbReference type="ChEBI" id="CHEBI:15377"/>
        <dbReference type="ChEBI" id="CHEBI:15378"/>
        <dbReference type="ChEBI" id="CHEBI:32395"/>
        <dbReference type="ChEBI" id="CHEBI:57287"/>
        <dbReference type="ChEBI" id="CHEBI:57368"/>
    </reaction>
    <physiologicalReaction direction="left-to-right" evidence="13">
        <dbReference type="Rhea" id="RHEA:40152"/>
    </physiologicalReaction>
</comment>
<evidence type="ECO:0000256" key="22">
    <source>
        <dbReference type="ARBA" id="ARBA00048074"/>
    </source>
</evidence>
<dbReference type="PANTHER" id="PTHR12418:SF19">
    <property type="entry name" value="ACYL-COENZYME A THIOESTERASE THEM4"/>
    <property type="match status" value="1"/>
</dbReference>
<dbReference type="PANTHER" id="PTHR12418">
    <property type="entry name" value="ACYL-COENZYME A THIOESTERASE THEM4"/>
    <property type="match status" value="1"/>
</dbReference>
<evidence type="ECO:0000256" key="19">
    <source>
        <dbReference type="ARBA" id="ARBA00047588"/>
    </source>
</evidence>
<evidence type="ECO:0000256" key="14">
    <source>
        <dbReference type="ARBA" id="ARBA00037002"/>
    </source>
</evidence>
<keyword evidence="11" id="KW-0472">Membrane</keyword>
<evidence type="ECO:0000256" key="23">
    <source>
        <dbReference type="ARBA" id="ARBA00048180"/>
    </source>
</evidence>
<evidence type="ECO:0000259" key="24">
    <source>
        <dbReference type="Pfam" id="PF03061"/>
    </source>
</evidence>
<comment type="catalytic activity">
    <reaction evidence="22">
        <text>dodecanoyl-CoA + H2O = dodecanoate + CoA + H(+)</text>
        <dbReference type="Rhea" id="RHEA:30135"/>
        <dbReference type="ChEBI" id="CHEBI:15377"/>
        <dbReference type="ChEBI" id="CHEBI:15378"/>
        <dbReference type="ChEBI" id="CHEBI:18262"/>
        <dbReference type="ChEBI" id="CHEBI:57287"/>
        <dbReference type="ChEBI" id="CHEBI:57375"/>
    </reaction>
    <physiologicalReaction direction="left-to-right" evidence="22">
        <dbReference type="Rhea" id="RHEA:30136"/>
    </physiologicalReaction>
</comment>
<comment type="catalytic activity">
    <reaction evidence="14">
        <text>(9Z)-octadecenoyl-CoA + H2O = (9Z)-octadecenoate + CoA + H(+)</text>
        <dbReference type="Rhea" id="RHEA:40139"/>
        <dbReference type="ChEBI" id="CHEBI:15377"/>
        <dbReference type="ChEBI" id="CHEBI:15378"/>
        <dbReference type="ChEBI" id="CHEBI:30823"/>
        <dbReference type="ChEBI" id="CHEBI:57287"/>
        <dbReference type="ChEBI" id="CHEBI:57387"/>
    </reaction>
    <physiologicalReaction direction="left-to-right" evidence="14">
        <dbReference type="Rhea" id="RHEA:40140"/>
    </physiologicalReaction>
</comment>
<organism evidence="25 26">
    <name type="scientific">Paraconexibacter antarcticus</name>
    <dbReference type="NCBI Taxonomy" id="2949664"/>
    <lineage>
        <taxon>Bacteria</taxon>
        <taxon>Bacillati</taxon>
        <taxon>Actinomycetota</taxon>
        <taxon>Thermoleophilia</taxon>
        <taxon>Solirubrobacterales</taxon>
        <taxon>Paraconexibacteraceae</taxon>
        <taxon>Paraconexibacter</taxon>
    </lineage>
</organism>
<feature type="domain" description="Thioesterase" evidence="24">
    <location>
        <begin position="37"/>
        <end position="109"/>
    </location>
</feature>
<evidence type="ECO:0000256" key="17">
    <source>
        <dbReference type="ARBA" id="ARBA00040123"/>
    </source>
</evidence>